<protein>
    <submittedName>
        <fullName evidence="3">Spy/CpxP family protein refolding chaperone</fullName>
    </submittedName>
</protein>
<sequence>MNRVFKRSLAGVAALALVVGLSACGSAPFGGRGGPEGEGSSIGMGMKDRHAHGPRSEADHQKMRERMVERITAQLELDAVQKGHLVRLMETLQAQRTAMAGSAGQAGRGGHGGPGGPGMLPRQQMQELVKGERFDRARAQTLVDEKTQAARAAAPQVIAAMGDFYDSLRPEQQAKVRTFLERGPGRGFMGGGRHHG</sequence>
<evidence type="ECO:0000313" key="5">
    <source>
        <dbReference type="Proteomes" id="UP000323522"/>
    </source>
</evidence>
<dbReference type="GO" id="GO:0042597">
    <property type="term" value="C:periplasmic space"/>
    <property type="evidence" value="ECO:0007669"/>
    <property type="project" value="InterPro"/>
</dbReference>
<evidence type="ECO:0000313" key="3">
    <source>
        <dbReference type="EMBL" id="MET3605391.1"/>
    </source>
</evidence>
<reference evidence="4 5" key="1">
    <citation type="submission" date="2019-02" db="EMBL/GenBank/DDBJ databases">
        <title>Complete Genome Sequence and Methylome Analysis of Sphaerotilus natans subsp. sulfidivorans D-507.</title>
        <authorList>
            <person name="Fomenkov A."/>
            <person name="Gridneva E."/>
            <person name="Smolyakov D."/>
            <person name="Dubinina G."/>
            <person name="Vincze T."/>
            <person name="Grabovich M."/>
            <person name="Roberts R.J."/>
        </authorList>
    </citation>
    <scope>NUCLEOTIDE SEQUENCE [LARGE SCALE GENOMIC DNA]</scope>
    <source>
        <strain evidence="4 5">D-507</strain>
    </source>
</reference>
<feature type="signal peptide" evidence="2">
    <location>
        <begin position="1"/>
        <end position="23"/>
    </location>
</feature>
<evidence type="ECO:0000256" key="1">
    <source>
        <dbReference type="SAM" id="MobiDB-lite"/>
    </source>
</evidence>
<reference evidence="3 6" key="2">
    <citation type="submission" date="2024-06" db="EMBL/GenBank/DDBJ databases">
        <title>Genomic Encyclopedia of Type Strains, Phase IV (KMG-IV): sequencing the most valuable type-strain genomes for metagenomic binning, comparative biology and taxonomic classification.</title>
        <authorList>
            <person name="Goeker M."/>
        </authorList>
    </citation>
    <scope>NUCLEOTIDE SEQUENCE [LARGE SCALE GENOMIC DNA]</scope>
    <source>
        <strain evidence="3 6">D-501</strain>
    </source>
</reference>
<dbReference type="KEGG" id="snn:EWH46_07225"/>
<dbReference type="EMBL" id="JBEPLS010000016">
    <property type="protein sequence ID" value="MET3605391.1"/>
    <property type="molecule type" value="Genomic_DNA"/>
</dbReference>
<evidence type="ECO:0000256" key="2">
    <source>
        <dbReference type="SAM" id="SignalP"/>
    </source>
</evidence>
<dbReference type="RefSeq" id="WP_149503312.1">
    <property type="nucleotide sequence ID" value="NZ_CP035708.1"/>
</dbReference>
<organism evidence="4 5">
    <name type="scientific">Sphaerotilus sulfidivorans</name>
    <dbReference type="NCBI Taxonomy" id="639200"/>
    <lineage>
        <taxon>Bacteria</taxon>
        <taxon>Pseudomonadati</taxon>
        <taxon>Pseudomonadota</taxon>
        <taxon>Betaproteobacteria</taxon>
        <taxon>Burkholderiales</taxon>
        <taxon>Sphaerotilaceae</taxon>
        <taxon>Sphaerotilus</taxon>
    </lineage>
</organism>
<name>A0A5C1PZG8_9BURK</name>
<proteinExistence type="predicted"/>
<feature type="chain" id="PRO_5043893378" evidence="2">
    <location>
        <begin position="24"/>
        <end position="196"/>
    </location>
</feature>
<dbReference type="Gene3D" id="1.20.120.1490">
    <property type="match status" value="1"/>
</dbReference>
<dbReference type="OrthoDB" id="8908552at2"/>
<dbReference type="Proteomes" id="UP001549111">
    <property type="component" value="Unassembled WGS sequence"/>
</dbReference>
<dbReference type="AlphaFoldDB" id="A0A5C1PZG8"/>
<dbReference type="Proteomes" id="UP000323522">
    <property type="component" value="Chromosome"/>
</dbReference>
<dbReference type="PROSITE" id="PS51257">
    <property type="entry name" value="PROKAR_LIPOPROTEIN"/>
    <property type="match status" value="1"/>
</dbReference>
<keyword evidence="2" id="KW-0732">Signal</keyword>
<gene>
    <name evidence="3" type="ORF">ABIC99_003220</name>
    <name evidence="4" type="ORF">EWH46_07225</name>
</gene>
<feature type="region of interest" description="Disordered" evidence="1">
    <location>
        <begin position="27"/>
        <end position="62"/>
    </location>
</feature>
<evidence type="ECO:0000313" key="6">
    <source>
        <dbReference type="Proteomes" id="UP001549111"/>
    </source>
</evidence>
<keyword evidence="6" id="KW-1185">Reference proteome</keyword>
<feature type="compositionally biased region" description="Gly residues" evidence="1">
    <location>
        <begin position="28"/>
        <end position="42"/>
    </location>
</feature>
<accession>A0A5C1PZG8</accession>
<evidence type="ECO:0000313" key="4">
    <source>
        <dbReference type="EMBL" id="QEN00588.1"/>
    </source>
</evidence>
<dbReference type="EMBL" id="CP035708">
    <property type="protein sequence ID" value="QEN00588.1"/>
    <property type="molecule type" value="Genomic_DNA"/>
</dbReference>